<feature type="transmembrane region" description="Helical" evidence="1">
    <location>
        <begin position="61"/>
        <end position="83"/>
    </location>
</feature>
<keyword evidence="1" id="KW-1133">Transmembrane helix</keyword>
<keyword evidence="1" id="KW-0472">Membrane</keyword>
<gene>
    <name evidence="2" type="ORF">MSAN_01326300</name>
</gene>
<organism evidence="2 3">
    <name type="scientific">Mycena sanguinolenta</name>
    <dbReference type="NCBI Taxonomy" id="230812"/>
    <lineage>
        <taxon>Eukaryota</taxon>
        <taxon>Fungi</taxon>
        <taxon>Dikarya</taxon>
        <taxon>Basidiomycota</taxon>
        <taxon>Agaricomycotina</taxon>
        <taxon>Agaricomycetes</taxon>
        <taxon>Agaricomycetidae</taxon>
        <taxon>Agaricales</taxon>
        <taxon>Marasmiineae</taxon>
        <taxon>Mycenaceae</taxon>
        <taxon>Mycena</taxon>
    </lineage>
</organism>
<feature type="transmembrane region" description="Helical" evidence="1">
    <location>
        <begin position="163"/>
        <end position="183"/>
    </location>
</feature>
<comment type="caution">
    <text evidence="2">The sequence shown here is derived from an EMBL/GenBank/DDBJ whole genome shotgun (WGS) entry which is preliminary data.</text>
</comment>
<protein>
    <recommendedName>
        <fullName evidence="4">Transmembrane protein</fullName>
    </recommendedName>
</protein>
<dbReference type="OrthoDB" id="2644397at2759"/>
<evidence type="ECO:0000256" key="1">
    <source>
        <dbReference type="SAM" id="Phobius"/>
    </source>
</evidence>
<accession>A0A8H6YCP9</accession>
<feature type="transmembrane region" description="Helical" evidence="1">
    <location>
        <begin position="552"/>
        <end position="575"/>
    </location>
</feature>
<proteinExistence type="predicted"/>
<reference evidence="2" key="1">
    <citation type="submission" date="2020-05" db="EMBL/GenBank/DDBJ databases">
        <title>Mycena genomes resolve the evolution of fungal bioluminescence.</title>
        <authorList>
            <person name="Tsai I.J."/>
        </authorList>
    </citation>
    <scope>NUCLEOTIDE SEQUENCE</scope>
    <source>
        <strain evidence="2">160909Yilan</strain>
    </source>
</reference>
<keyword evidence="1" id="KW-0812">Transmembrane</keyword>
<evidence type="ECO:0008006" key="4">
    <source>
        <dbReference type="Google" id="ProtNLM"/>
    </source>
</evidence>
<evidence type="ECO:0000313" key="2">
    <source>
        <dbReference type="EMBL" id="KAF7357308.1"/>
    </source>
</evidence>
<dbReference type="AlphaFoldDB" id="A0A8H6YCP9"/>
<evidence type="ECO:0000313" key="3">
    <source>
        <dbReference type="Proteomes" id="UP000623467"/>
    </source>
</evidence>
<sequence length="636" mass="68546">MDPCDPRSLSTLDVGLESTDRAPPTIEDDDVDAAAVLLPMTQKGPRTSWLGMTQTLRASAFILHSVLIGTHLLLIGIGAANLQHRSTIPIEHQHLASYLITTTTTTFGTIYAAVVVFVTQILATRHNLQMDQMLTTTHDNGAAWAGIGGAIFLLWNRRKASCGPLIGVLVVIIYLTAILGLHITSSSLFSVAAFNSTRTFEADTKGLPAFNGTPDDEVQNDMFSYVLGSLYFLPSILENEANQGLYGGTLYDVLDNTSTVPGNATVSATGFNVTCGFLAVSQLILSTEGGQYSSQDISISSTQPGMISTSPMTVQGEIPFYSTIPIVDSSGAQGQLVALSPPMNTSVSAIQIFQCSLSLVTQIAVINSQTNQLITLEPDLNKTVSKWTPYTGIPALWGNWPYSNITGNLFIDLVGVSAFVLPALILDIQWQPWYQALPLSDFYLDYSSLDSATASVGDIYLIQKLNLPAAKHSDTANITLHDLENALSTLVASMFWTLGHVHSSYRSNDELGYSQIINGTRSTDLDDLPIPPILLAGKASVTEVFTETRLELSIIAVLAGLVVSLVLMALVLPLLQASRFDGDLPIHGTGILHAIWLYRNHPDLPRTLEQVEFPTDENLGAAGMVRTRLVGSPLLR</sequence>
<name>A0A8H6YCP9_9AGAR</name>
<dbReference type="Proteomes" id="UP000623467">
    <property type="component" value="Unassembled WGS sequence"/>
</dbReference>
<feature type="transmembrane region" description="Helical" evidence="1">
    <location>
        <begin position="141"/>
        <end position="156"/>
    </location>
</feature>
<keyword evidence="3" id="KW-1185">Reference proteome</keyword>
<dbReference type="EMBL" id="JACAZH010000010">
    <property type="protein sequence ID" value="KAF7357308.1"/>
    <property type="molecule type" value="Genomic_DNA"/>
</dbReference>
<feature type="transmembrane region" description="Helical" evidence="1">
    <location>
        <begin position="95"/>
        <end position="121"/>
    </location>
</feature>